<sequence>MISCIELYRISAQMSKALGSADQSFGGLHVILAGDFGQLPPAGKNSASLYSNSVGAWSSANTLRSQQAAIGKALWHTFTTVVILRINMRQTGLDDAQNRFRHALNNCRFKSCTPDDIALLRTRIYTAGDSSLSDVFASANFRNVSIITGLNAHRDTINEICTHRFALDNNLALTNFYSIDQWSSASSSDSVRDAQRKHRSICDPARRSDKIHSELQDVLWSLPPNLTGHRAGILSLCPGMPVMLKSNEATELCATNGAEGYVYSWDSHRDGDGHDILDTLFVRLKSPPQAVQIEGLPANVIALTRSKTRVKCVLPNDTCVYIDRYQINVLPNFAMTDFASQGRTRPFNVCHLKYCRGHQSLYTCLSRSASLSGMLILDGFDTSKLTGGINGDLRREF</sequence>
<accession>A0A165EYZ9</accession>
<evidence type="ECO:0008006" key="3">
    <source>
        <dbReference type="Google" id="ProtNLM"/>
    </source>
</evidence>
<gene>
    <name evidence="1" type="ORF">LAESUDRAFT_605977</name>
</gene>
<organism evidence="1 2">
    <name type="scientific">Laetiporus sulphureus 93-53</name>
    <dbReference type="NCBI Taxonomy" id="1314785"/>
    <lineage>
        <taxon>Eukaryota</taxon>
        <taxon>Fungi</taxon>
        <taxon>Dikarya</taxon>
        <taxon>Basidiomycota</taxon>
        <taxon>Agaricomycotina</taxon>
        <taxon>Agaricomycetes</taxon>
        <taxon>Polyporales</taxon>
        <taxon>Laetiporus</taxon>
    </lineage>
</organism>
<dbReference type="Proteomes" id="UP000076871">
    <property type="component" value="Unassembled WGS sequence"/>
</dbReference>
<name>A0A165EYZ9_9APHY</name>
<evidence type="ECO:0000313" key="2">
    <source>
        <dbReference type="Proteomes" id="UP000076871"/>
    </source>
</evidence>
<dbReference type="GeneID" id="63820149"/>
<dbReference type="AlphaFoldDB" id="A0A165EYZ9"/>
<evidence type="ECO:0000313" key="1">
    <source>
        <dbReference type="EMBL" id="KZT08011.1"/>
    </source>
</evidence>
<feature type="non-terminal residue" evidence="1">
    <location>
        <position position="397"/>
    </location>
</feature>
<dbReference type="InterPro" id="IPR027417">
    <property type="entry name" value="P-loop_NTPase"/>
</dbReference>
<dbReference type="SUPFAM" id="SSF52540">
    <property type="entry name" value="P-loop containing nucleoside triphosphate hydrolases"/>
    <property type="match status" value="1"/>
</dbReference>
<proteinExistence type="predicted"/>
<protein>
    <recommendedName>
        <fullName evidence="3">DNA helicase</fullName>
    </recommendedName>
</protein>
<reference evidence="1 2" key="1">
    <citation type="journal article" date="2016" name="Mol. Biol. Evol.">
        <title>Comparative Genomics of Early-Diverging Mushroom-Forming Fungi Provides Insights into the Origins of Lignocellulose Decay Capabilities.</title>
        <authorList>
            <person name="Nagy L.G."/>
            <person name="Riley R."/>
            <person name="Tritt A."/>
            <person name="Adam C."/>
            <person name="Daum C."/>
            <person name="Floudas D."/>
            <person name="Sun H."/>
            <person name="Yadav J.S."/>
            <person name="Pangilinan J."/>
            <person name="Larsson K.H."/>
            <person name="Matsuura K."/>
            <person name="Barry K."/>
            <person name="Labutti K."/>
            <person name="Kuo R."/>
            <person name="Ohm R.A."/>
            <person name="Bhattacharya S.S."/>
            <person name="Shirouzu T."/>
            <person name="Yoshinaga Y."/>
            <person name="Martin F.M."/>
            <person name="Grigoriev I.V."/>
            <person name="Hibbett D.S."/>
        </authorList>
    </citation>
    <scope>NUCLEOTIDE SEQUENCE [LARGE SCALE GENOMIC DNA]</scope>
    <source>
        <strain evidence="1 2">93-53</strain>
    </source>
</reference>
<dbReference type="OrthoDB" id="2986975at2759"/>
<dbReference type="STRING" id="1314785.A0A165EYZ9"/>
<keyword evidence="2" id="KW-1185">Reference proteome</keyword>
<dbReference type="EMBL" id="KV427617">
    <property type="protein sequence ID" value="KZT08011.1"/>
    <property type="molecule type" value="Genomic_DNA"/>
</dbReference>
<dbReference type="InParanoid" id="A0A165EYZ9"/>
<dbReference type="RefSeq" id="XP_040765751.1">
    <property type="nucleotide sequence ID" value="XM_040903118.1"/>
</dbReference>